<dbReference type="eggNOG" id="COG2890">
    <property type="taxonomic scope" value="Bacteria"/>
</dbReference>
<accession>H0QY33</accession>
<keyword evidence="2" id="KW-0808">Transferase</keyword>
<dbReference type="GO" id="GO:0035657">
    <property type="term" value="C:eRF1 methyltransferase complex"/>
    <property type="evidence" value="ECO:0007669"/>
    <property type="project" value="TreeGrafter"/>
</dbReference>
<comment type="caution">
    <text evidence="5">The sequence shown here is derived from an EMBL/GenBank/DDBJ whole genome shotgun (WGS) entry which is preliminary data.</text>
</comment>
<dbReference type="AlphaFoldDB" id="H0QY33"/>
<dbReference type="InterPro" id="IPR052190">
    <property type="entry name" value="Euk-Arch_PrmC-MTase"/>
</dbReference>
<evidence type="ECO:0000256" key="3">
    <source>
        <dbReference type="ARBA" id="ARBA00022691"/>
    </source>
</evidence>
<dbReference type="Pfam" id="PF05175">
    <property type="entry name" value="MTS"/>
    <property type="match status" value="1"/>
</dbReference>
<keyword evidence="1" id="KW-0489">Methyltransferase</keyword>
<dbReference type="STRING" id="1077974.GOEFS_038_00010"/>
<dbReference type="EMBL" id="BAEH01000038">
    <property type="protein sequence ID" value="GAB17734.1"/>
    <property type="molecule type" value="Genomic_DNA"/>
</dbReference>
<dbReference type="SUPFAM" id="SSF53335">
    <property type="entry name" value="S-adenosyl-L-methionine-dependent methyltransferases"/>
    <property type="match status" value="1"/>
</dbReference>
<protein>
    <recommendedName>
        <fullName evidence="4">Methyltransferase small domain-containing protein</fullName>
    </recommendedName>
</protein>
<evidence type="ECO:0000313" key="5">
    <source>
        <dbReference type="EMBL" id="GAB17734.1"/>
    </source>
</evidence>
<evidence type="ECO:0000256" key="2">
    <source>
        <dbReference type="ARBA" id="ARBA00022679"/>
    </source>
</evidence>
<reference evidence="5 6" key="1">
    <citation type="submission" date="2011-12" db="EMBL/GenBank/DDBJ databases">
        <title>Whole genome shotgun sequence of Gordonia effusa NBRC 100432.</title>
        <authorList>
            <person name="Yoshida I."/>
            <person name="Takarada H."/>
            <person name="Hosoyama A."/>
            <person name="Tsuchikane K."/>
            <person name="Katsumata H."/>
            <person name="Yamazaki S."/>
            <person name="Fujita N."/>
        </authorList>
    </citation>
    <scope>NUCLEOTIDE SEQUENCE [LARGE SCALE GENOMIC DNA]</scope>
    <source>
        <strain evidence="5 6">NBRC 100432</strain>
    </source>
</reference>
<dbReference type="GO" id="GO:0008757">
    <property type="term" value="F:S-adenosylmethionine-dependent methyltransferase activity"/>
    <property type="evidence" value="ECO:0007669"/>
    <property type="project" value="TreeGrafter"/>
</dbReference>
<dbReference type="Proteomes" id="UP000035034">
    <property type="component" value="Unassembled WGS sequence"/>
</dbReference>
<gene>
    <name evidence="5" type="ORF">GOEFS_038_00010</name>
</gene>
<dbReference type="PANTHER" id="PTHR45875">
    <property type="entry name" value="METHYLTRANSFERASE N6AMT1"/>
    <property type="match status" value="1"/>
</dbReference>
<dbReference type="InterPro" id="IPR007848">
    <property type="entry name" value="Small_mtfrase_dom"/>
</dbReference>
<feature type="domain" description="Methyltransferase small" evidence="4">
    <location>
        <begin position="22"/>
        <end position="113"/>
    </location>
</feature>
<dbReference type="OrthoDB" id="8746524at2"/>
<keyword evidence="3" id="KW-0949">S-adenosyl-L-methionine</keyword>
<keyword evidence="6" id="KW-1185">Reference proteome</keyword>
<organism evidence="5 6">
    <name type="scientific">Gordonia effusa NBRC 100432</name>
    <dbReference type="NCBI Taxonomy" id="1077974"/>
    <lineage>
        <taxon>Bacteria</taxon>
        <taxon>Bacillati</taxon>
        <taxon>Actinomycetota</taxon>
        <taxon>Actinomycetes</taxon>
        <taxon>Mycobacteriales</taxon>
        <taxon>Gordoniaceae</taxon>
        <taxon>Gordonia</taxon>
    </lineage>
</organism>
<evidence type="ECO:0000256" key="1">
    <source>
        <dbReference type="ARBA" id="ARBA00022603"/>
    </source>
</evidence>
<sequence>MTAIAEPGYLDAAQVYRPQDDTRLLIGAIDRKLVAGRDVGDLCTGSGVVAVHSAELGAKSVTAVDSSPAAIASVRRLISTSESGGCVTAVHNDIGLLRHAAGFDVITCNPPYVPTPEVDDPELHPPGPSHCWDAGPRGRAVLDVVCSTAPTLLRPGGTLLLVQSEYADIPATIAALTRSGLSTRVAAEAEIPFGPVFSARADWMEKQGLLKPGRRRELLAVIRAERAG</sequence>
<dbReference type="InterPro" id="IPR029063">
    <property type="entry name" value="SAM-dependent_MTases_sf"/>
</dbReference>
<proteinExistence type="predicted"/>
<dbReference type="GO" id="GO:0008276">
    <property type="term" value="F:protein methyltransferase activity"/>
    <property type="evidence" value="ECO:0007669"/>
    <property type="project" value="TreeGrafter"/>
</dbReference>
<evidence type="ECO:0000313" key="6">
    <source>
        <dbReference type="Proteomes" id="UP000035034"/>
    </source>
</evidence>
<evidence type="ECO:0000259" key="4">
    <source>
        <dbReference type="Pfam" id="PF05175"/>
    </source>
</evidence>
<dbReference type="PANTHER" id="PTHR45875:SF1">
    <property type="entry name" value="METHYLTRANSFERASE N6AMT1"/>
    <property type="match status" value="1"/>
</dbReference>
<dbReference type="GO" id="GO:0032259">
    <property type="term" value="P:methylation"/>
    <property type="evidence" value="ECO:0007669"/>
    <property type="project" value="UniProtKB-KW"/>
</dbReference>
<name>H0QY33_9ACTN</name>
<dbReference type="RefSeq" id="WP_007317071.1">
    <property type="nucleotide sequence ID" value="NZ_BAEH01000038.1"/>
</dbReference>
<dbReference type="CDD" id="cd02440">
    <property type="entry name" value="AdoMet_MTases"/>
    <property type="match status" value="1"/>
</dbReference>
<dbReference type="Gene3D" id="3.40.50.150">
    <property type="entry name" value="Vaccinia Virus protein VP39"/>
    <property type="match status" value="1"/>
</dbReference>